<keyword evidence="6" id="KW-1185">Reference proteome</keyword>
<dbReference type="SUPFAM" id="SSF48452">
    <property type="entry name" value="TPR-like"/>
    <property type="match status" value="1"/>
</dbReference>
<feature type="signal peptide" evidence="4">
    <location>
        <begin position="1"/>
        <end position="26"/>
    </location>
</feature>
<organism evidence="5 6">
    <name type="scientific">Jiella pacifica</name>
    <dbReference type="NCBI Taxonomy" id="2696469"/>
    <lineage>
        <taxon>Bacteria</taxon>
        <taxon>Pseudomonadati</taxon>
        <taxon>Pseudomonadota</taxon>
        <taxon>Alphaproteobacteria</taxon>
        <taxon>Hyphomicrobiales</taxon>
        <taxon>Aurantimonadaceae</taxon>
        <taxon>Jiella</taxon>
    </lineage>
</organism>
<gene>
    <name evidence="5" type="ORF">GTK09_26030</name>
</gene>
<evidence type="ECO:0000256" key="2">
    <source>
        <dbReference type="ARBA" id="ARBA00022803"/>
    </source>
</evidence>
<keyword evidence="1" id="KW-0677">Repeat</keyword>
<dbReference type="AlphaFoldDB" id="A0A6N9TCB1"/>
<evidence type="ECO:0000256" key="4">
    <source>
        <dbReference type="SAM" id="SignalP"/>
    </source>
</evidence>
<dbReference type="Proteomes" id="UP000469011">
    <property type="component" value="Unassembled WGS sequence"/>
</dbReference>
<protein>
    <submittedName>
        <fullName evidence="5">Tetratricopeptide repeat protein</fullName>
    </submittedName>
</protein>
<feature type="repeat" description="TPR" evidence="3">
    <location>
        <begin position="118"/>
        <end position="151"/>
    </location>
</feature>
<dbReference type="PROSITE" id="PS50005">
    <property type="entry name" value="TPR"/>
    <property type="match status" value="1"/>
</dbReference>
<feature type="chain" id="PRO_5026964121" evidence="4">
    <location>
        <begin position="27"/>
        <end position="205"/>
    </location>
</feature>
<dbReference type="RefSeq" id="WP_163466320.1">
    <property type="nucleotide sequence ID" value="NZ_JAAAMG010000042.1"/>
</dbReference>
<sequence length="205" mass="22260">MARPDLIAPIAAAGVFLAAAFGPAMAEPAAAPAAEAAPSGGSGEKAVELDRLFAALKTAPNEAAGRAIEDRIWRRWMQAPDRRTENLVREAMARREVYDFAGARALLDEAVAGAPRYAEAYNQRGFVLFLQEDFDAALADVDRAIELEPRHFAAMAGRALILMRQGRHRLAQTQLRRAVEIHPFLKERGLIVGEPAKPARPGVDL</sequence>
<dbReference type="Gene3D" id="1.25.40.10">
    <property type="entry name" value="Tetratricopeptide repeat domain"/>
    <property type="match status" value="1"/>
</dbReference>
<reference evidence="5 6" key="1">
    <citation type="submission" date="2020-01" db="EMBL/GenBank/DDBJ databases">
        <title>Jiella pacifica sp. nov.</title>
        <authorList>
            <person name="Xue Z."/>
            <person name="Zhu S."/>
            <person name="Chen J."/>
            <person name="Yang J."/>
        </authorList>
    </citation>
    <scope>NUCLEOTIDE SEQUENCE [LARGE SCALE GENOMIC DNA]</scope>
    <source>
        <strain evidence="5 6">40Bstr34</strain>
    </source>
</reference>
<dbReference type="EMBL" id="JAAAMG010000042">
    <property type="protein sequence ID" value="NDW07865.1"/>
    <property type="molecule type" value="Genomic_DNA"/>
</dbReference>
<evidence type="ECO:0000313" key="5">
    <source>
        <dbReference type="EMBL" id="NDW07865.1"/>
    </source>
</evidence>
<dbReference type="SMART" id="SM00028">
    <property type="entry name" value="TPR"/>
    <property type="match status" value="2"/>
</dbReference>
<dbReference type="Pfam" id="PF00515">
    <property type="entry name" value="TPR_1"/>
    <property type="match status" value="1"/>
</dbReference>
<dbReference type="InterPro" id="IPR050498">
    <property type="entry name" value="Ycf3"/>
</dbReference>
<accession>A0A6N9TCB1</accession>
<keyword evidence="4" id="KW-0732">Signal</keyword>
<dbReference type="PANTHER" id="PTHR44858">
    <property type="entry name" value="TETRATRICOPEPTIDE REPEAT PROTEIN 6"/>
    <property type="match status" value="1"/>
</dbReference>
<dbReference type="InterPro" id="IPR019734">
    <property type="entry name" value="TPR_rpt"/>
</dbReference>
<evidence type="ECO:0000313" key="6">
    <source>
        <dbReference type="Proteomes" id="UP000469011"/>
    </source>
</evidence>
<evidence type="ECO:0000256" key="1">
    <source>
        <dbReference type="ARBA" id="ARBA00022737"/>
    </source>
</evidence>
<dbReference type="InterPro" id="IPR011990">
    <property type="entry name" value="TPR-like_helical_dom_sf"/>
</dbReference>
<evidence type="ECO:0000256" key="3">
    <source>
        <dbReference type="PROSITE-ProRule" id="PRU00339"/>
    </source>
</evidence>
<proteinExistence type="predicted"/>
<comment type="caution">
    <text evidence="5">The sequence shown here is derived from an EMBL/GenBank/DDBJ whole genome shotgun (WGS) entry which is preliminary data.</text>
</comment>
<keyword evidence="2 3" id="KW-0802">TPR repeat</keyword>
<dbReference type="PANTHER" id="PTHR44858:SF1">
    <property type="entry name" value="UDP-N-ACETYLGLUCOSAMINE--PEPTIDE N-ACETYLGLUCOSAMINYLTRANSFERASE SPINDLY-RELATED"/>
    <property type="match status" value="1"/>
</dbReference>
<name>A0A6N9TCB1_9HYPH</name>